<feature type="transmembrane region" description="Helical" evidence="1">
    <location>
        <begin position="58"/>
        <end position="85"/>
    </location>
</feature>
<dbReference type="InterPro" id="IPR025315">
    <property type="entry name" value="DUF4220"/>
</dbReference>
<reference evidence="3 4" key="1">
    <citation type="journal article" date="2018" name="Sci. Data">
        <title>The draft genome sequence of cork oak.</title>
        <authorList>
            <person name="Ramos A.M."/>
            <person name="Usie A."/>
            <person name="Barbosa P."/>
            <person name="Barros P.M."/>
            <person name="Capote T."/>
            <person name="Chaves I."/>
            <person name="Simoes F."/>
            <person name="Abreu I."/>
            <person name="Carrasquinho I."/>
            <person name="Faro C."/>
            <person name="Guimaraes J.B."/>
            <person name="Mendonca D."/>
            <person name="Nobrega F."/>
            <person name="Rodrigues L."/>
            <person name="Saibo N.J.M."/>
            <person name="Varela M.C."/>
            <person name="Egas C."/>
            <person name="Matos J."/>
            <person name="Miguel C.M."/>
            <person name="Oliveira M.M."/>
            <person name="Ricardo C.P."/>
            <person name="Goncalves S."/>
        </authorList>
    </citation>
    <scope>NUCLEOTIDE SEQUENCE [LARGE SCALE GENOMIC DNA]</scope>
    <source>
        <strain evidence="4">cv. HL8</strain>
    </source>
</reference>
<proteinExistence type="predicted"/>
<dbReference type="Pfam" id="PF13968">
    <property type="entry name" value="DUF4220"/>
    <property type="match status" value="1"/>
</dbReference>
<dbReference type="PANTHER" id="PTHR31325">
    <property type="entry name" value="OS01G0798800 PROTEIN-RELATED"/>
    <property type="match status" value="1"/>
</dbReference>
<keyword evidence="1" id="KW-0812">Transmembrane</keyword>
<gene>
    <name evidence="3" type="ORF">CFP56_017461</name>
</gene>
<protein>
    <recommendedName>
        <fullName evidence="2">DUF4220 domain-containing protein</fullName>
    </recommendedName>
</protein>
<keyword evidence="1" id="KW-0472">Membrane</keyword>
<dbReference type="Proteomes" id="UP000237347">
    <property type="component" value="Unassembled WGS sequence"/>
</dbReference>
<organism evidence="3 4">
    <name type="scientific">Quercus suber</name>
    <name type="common">Cork oak</name>
    <dbReference type="NCBI Taxonomy" id="58331"/>
    <lineage>
        <taxon>Eukaryota</taxon>
        <taxon>Viridiplantae</taxon>
        <taxon>Streptophyta</taxon>
        <taxon>Embryophyta</taxon>
        <taxon>Tracheophyta</taxon>
        <taxon>Spermatophyta</taxon>
        <taxon>Magnoliopsida</taxon>
        <taxon>eudicotyledons</taxon>
        <taxon>Gunneridae</taxon>
        <taxon>Pentapetalae</taxon>
        <taxon>rosids</taxon>
        <taxon>fabids</taxon>
        <taxon>Fagales</taxon>
        <taxon>Fagaceae</taxon>
        <taxon>Quercus</taxon>
    </lineage>
</organism>
<evidence type="ECO:0000256" key="1">
    <source>
        <dbReference type="SAM" id="Phobius"/>
    </source>
</evidence>
<comment type="caution">
    <text evidence="3">The sequence shown here is derived from an EMBL/GenBank/DDBJ whole genome shotgun (WGS) entry which is preliminary data.</text>
</comment>
<sequence length="254" mass="28961">MESIGKDESLSDSIQLTAFWAPFLLLHLGGPDTITAYSLEDNDLWLRQLLGLCVQTGVALYIFIIAWTASHLSILSILIFCAGIIKYGERTWVLKSASNEQLRESMPSPYKSNSNYSKFMREYRLIMFEGFHVKVSHVIEAPVVHMVENDSIPDEILVEADDLFQNFKRLFVNLLLSSDDRNRSQEFFINISSDGAFKVIEMELGLMYDMLYTKAKIIHSFQGRALRLISFSLTSITLALFSFIDICISTQMLI</sequence>
<evidence type="ECO:0000313" key="4">
    <source>
        <dbReference type="Proteomes" id="UP000237347"/>
    </source>
</evidence>
<dbReference type="AlphaFoldDB" id="A0AAW0KKB6"/>
<name>A0AAW0KKB6_QUESU</name>
<keyword evidence="4" id="KW-1185">Reference proteome</keyword>
<accession>A0AAW0KKB6</accession>
<keyword evidence="1" id="KW-1133">Transmembrane helix</keyword>
<feature type="domain" description="DUF4220" evidence="2">
    <location>
        <begin position="14"/>
        <end position="244"/>
    </location>
</feature>
<dbReference type="EMBL" id="PKMF04000275">
    <property type="protein sequence ID" value="KAK7839792.1"/>
    <property type="molecule type" value="Genomic_DNA"/>
</dbReference>
<evidence type="ECO:0000259" key="2">
    <source>
        <dbReference type="Pfam" id="PF13968"/>
    </source>
</evidence>
<feature type="transmembrane region" description="Helical" evidence="1">
    <location>
        <begin position="225"/>
        <end position="244"/>
    </location>
</feature>
<evidence type="ECO:0000313" key="3">
    <source>
        <dbReference type="EMBL" id="KAK7839792.1"/>
    </source>
</evidence>